<dbReference type="OrthoDB" id="10009520at2759"/>
<dbReference type="InterPro" id="IPR044066">
    <property type="entry name" value="TRIAD_supradom"/>
</dbReference>
<evidence type="ECO:0008006" key="13">
    <source>
        <dbReference type="Google" id="ProtNLM"/>
    </source>
</evidence>
<dbReference type="Gene3D" id="1.20.120.1750">
    <property type="match status" value="1"/>
</dbReference>
<keyword evidence="2" id="KW-0808">Transferase</keyword>
<dbReference type="SUPFAM" id="SSF57850">
    <property type="entry name" value="RING/U-box"/>
    <property type="match status" value="3"/>
</dbReference>
<evidence type="ECO:0000313" key="11">
    <source>
        <dbReference type="EnsemblMetazoa" id="XP_030840461"/>
    </source>
</evidence>
<evidence type="ECO:0000256" key="6">
    <source>
        <dbReference type="ARBA" id="ARBA00022786"/>
    </source>
</evidence>
<keyword evidence="6" id="KW-0833">Ubl conjugation pathway</keyword>
<dbReference type="Pfam" id="PF26200">
    <property type="entry name" value="Rcat_RNF216"/>
    <property type="match status" value="1"/>
</dbReference>
<feature type="region of interest" description="Disordered" evidence="8">
    <location>
        <begin position="504"/>
        <end position="545"/>
    </location>
</feature>
<evidence type="ECO:0000256" key="4">
    <source>
        <dbReference type="ARBA" id="ARBA00022737"/>
    </source>
</evidence>
<evidence type="ECO:0000256" key="3">
    <source>
        <dbReference type="ARBA" id="ARBA00022723"/>
    </source>
</evidence>
<dbReference type="RefSeq" id="XP_030840461.1">
    <property type="nucleotide sequence ID" value="XM_030984601.1"/>
</dbReference>
<dbReference type="InterPro" id="IPR003892">
    <property type="entry name" value="CUE"/>
</dbReference>
<dbReference type="InterPro" id="IPR047545">
    <property type="entry name" value="BRcat_RBR_RNF216"/>
</dbReference>
<dbReference type="Pfam" id="PF26112">
    <property type="entry name" value="UBA_RNF216"/>
    <property type="match status" value="1"/>
</dbReference>
<dbReference type="GO" id="GO:0016740">
    <property type="term" value="F:transferase activity"/>
    <property type="evidence" value="ECO:0007669"/>
    <property type="project" value="UniProtKB-KW"/>
</dbReference>
<accession>A0A7M7NRI4</accession>
<dbReference type="Pfam" id="PF22191">
    <property type="entry name" value="IBR_1"/>
    <property type="match status" value="1"/>
</dbReference>
<feature type="domain" description="CUE" evidence="9">
    <location>
        <begin position="803"/>
        <end position="845"/>
    </location>
</feature>
<evidence type="ECO:0000256" key="5">
    <source>
        <dbReference type="ARBA" id="ARBA00022771"/>
    </source>
</evidence>
<keyword evidence="4" id="KW-0677">Repeat</keyword>
<name>A0A7M7NRI4_STRPU</name>
<keyword evidence="12" id="KW-1185">Reference proteome</keyword>
<dbReference type="CDD" id="cd16630">
    <property type="entry name" value="RING-HC_RBR_RNF216"/>
    <property type="match status" value="1"/>
</dbReference>
<dbReference type="Proteomes" id="UP000007110">
    <property type="component" value="Unassembled WGS sequence"/>
</dbReference>
<dbReference type="PANTHER" id="PTHR22770:SF47">
    <property type="entry name" value="E3 UBIQUITIN-PROTEIN LIGASE RNF216"/>
    <property type="match status" value="1"/>
</dbReference>
<evidence type="ECO:0000313" key="12">
    <source>
        <dbReference type="Proteomes" id="UP000007110"/>
    </source>
</evidence>
<reference evidence="11" key="2">
    <citation type="submission" date="2021-01" db="UniProtKB">
        <authorList>
            <consortium name="EnsemblMetazoa"/>
        </authorList>
    </citation>
    <scope>IDENTIFICATION</scope>
</reference>
<keyword evidence="3" id="KW-0479">Metal-binding</keyword>
<evidence type="ECO:0000259" key="9">
    <source>
        <dbReference type="PROSITE" id="PS51140"/>
    </source>
</evidence>
<dbReference type="GeneID" id="578116"/>
<dbReference type="PROSITE" id="PS51873">
    <property type="entry name" value="TRIAD"/>
    <property type="match status" value="1"/>
</dbReference>
<dbReference type="GO" id="GO:0008270">
    <property type="term" value="F:zinc ion binding"/>
    <property type="evidence" value="ECO:0007669"/>
    <property type="project" value="UniProtKB-KW"/>
</dbReference>
<dbReference type="InterPro" id="IPR058758">
    <property type="entry name" value="UBA_RNF216"/>
</dbReference>
<dbReference type="SMART" id="SM00546">
    <property type="entry name" value="CUE"/>
    <property type="match status" value="1"/>
</dbReference>
<feature type="compositionally biased region" description="Polar residues" evidence="8">
    <location>
        <begin position="531"/>
        <end position="543"/>
    </location>
</feature>
<protein>
    <recommendedName>
        <fullName evidence="13">RING-type domain-containing protein</fullName>
    </recommendedName>
</protein>
<dbReference type="KEGG" id="spu:578116"/>
<keyword evidence="5" id="KW-0863">Zinc-finger</keyword>
<sequence length="1293" mass="142296">METIQNNVAQNLMAMFPMRPAELILECVTHPRNCYEPVDEGTLLNRCMDDLLSREDAPNDDAQVDSFQKPLQDDIMDDIVDDFMIDDIPDGDPVVFDDKEVILNAIPNLQDLDVEPELPDMSRKNDIPVVIDLTDDTDSPTTEGKEDVITGTELSSTYKSVSSTRAESLVCLSKTTVNNDIDETYAELPDVLGFSVQPCTPYPLKTKSPNEAVPTVAAASFDNPAPSTTLGEAAARKSSPSLWNQVANAVPSVSGNVNLNGIKVCDLDSPGFQSKANAQDRNATPCSTGMSFTSSLSTAPFSAHSRPPVDTTFCVRKFPGQELGTLCQTASNSSIGVCATSTVSAGGKFNSHSRPVIINGRVVLKPAEEQKVPKLQIREGRNGHYSVVGSSTPRALTLRKELERKRAIPATLSRAPSDEIKSGTLVPPPASASRGFPINNPYTPKIEIKEEVVFPKCMFQNTDDKDGPNKASFTKIAGSTGIPLKLSTPSGTKLHFKAATLSRAPSDNALRPATTTHQVSSSTNSKSTKNLQISRTSSGSAVTPKQGERIKPVILKSASILGNGLSQGMRAGGVRLNLPQPSLAAKVSTSLNNGILRDPILVLSSSSNAAQGMMKQSNSQHLAGSSKTFIPILPKCTFNGDVRHNSAFNVVNQRPVVSCPHTTTHSQVQIPKAVENHGLNQSNTGGVKERPPIRIDVGAGNNHAKLTQEHVFYNQQVKRFVDCMHRDPAPPLNPLLPIEPLPPLNPPVQVRPLPNPVQVYDPAEPLPKVSIPGLDPAPRPAMVPETTGATATDAGGMEAASLELENMVQLVMKMFPTADETVVRGMLIEHRNVNATCNYLLENLDVANANTPAANPVPPVIKEKEKEIDYLTLDYRKRGFIQNYGQFFNQGLNLLTNDFIKISKTSLRLVLQTVSHGSYAKTKKILEDAIQADPNIQLMMRDDTKGSFFHVEKDGRTFEMRLMKKARKPIPICNLEPMHPELKKEVVFYKKHLIDETAKSDFEVALRLNEDQYEQEGQLIECGCCCMEVTFENMIQCLEGHLFCQTCLQRYTKEAVYGQGKATLCCLEDGCDSVFPRSQLEKTLTKEILVKYDERVVEESINMADMDNLLRCPECNYAAVLDKDQKVFNCPECHKETCRNCKEPWKDHYGLECDQVKKQSTMRLSYQERMTVAKVRTCYKCATKFTKSEGCNKMTCRCGAKMCYICRQPIKDYTHFDNRAATPGQVWMPKLGEKCRLWTNSNEDDDRAVKEIENEMKAEEKAIRDRTAADLKRPNIAGIDEGGGSDAKRPRTG</sequence>
<dbReference type="GO" id="GO:0043130">
    <property type="term" value="F:ubiquitin binding"/>
    <property type="evidence" value="ECO:0007669"/>
    <property type="project" value="InterPro"/>
</dbReference>
<dbReference type="EnsemblMetazoa" id="XM_030984601">
    <property type="protein sequence ID" value="XP_030840461"/>
    <property type="gene ID" value="LOC578116"/>
</dbReference>
<feature type="region of interest" description="Disordered" evidence="8">
    <location>
        <begin position="1260"/>
        <end position="1293"/>
    </location>
</feature>
<dbReference type="Pfam" id="PF26191">
    <property type="entry name" value="RING-HC_RBR_RNF216"/>
    <property type="match status" value="1"/>
</dbReference>
<dbReference type="InParanoid" id="A0A7M7NRI4"/>
<dbReference type="InterPro" id="IPR047544">
    <property type="entry name" value="RING-HC_RBR_RNF216"/>
</dbReference>
<organism evidence="11 12">
    <name type="scientific">Strongylocentrotus purpuratus</name>
    <name type="common">Purple sea urchin</name>
    <dbReference type="NCBI Taxonomy" id="7668"/>
    <lineage>
        <taxon>Eukaryota</taxon>
        <taxon>Metazoa</taxon>
        <taxon>Echinodermata</taxon>
        <taxon>Eleutherozoa</taxon>
        <taxon>Echinozoa</taxon>
        <taxon>Echinoidea</taxon>
        <taxon>Euechinoidea</taxon>
        <taxon>Echinacea</taxon>
        <taxon>Camarodonta</taxon>
        <taxon>Echinidea</taxon>
        <taxon>Strongylocentrotidae</taxon>
        <taxon>Strongylocentrotus</taxon>
    </lineage>
</organism>
<reference evidence="12" key="1">
    <citation type="submission" date="2015-02" db="EMBL/GenBank/DDBJ databases">
        <title>Genome sequencing for Strongylocentrotus purpuratus.</title>
        <authorList>
            <person name="Murali S."/>
            <person name="Liu Y."/>
            <person name="Vee V."/>
            <person name="English A."/>
            <person name="Wang M."/>
            <person name="Skinner E."/>
            <person name="Han Y."/>
            <person name="Muzny D.M."/>
            <person name="Worley K.C."/>
            <person name="Gibbs R.A."/>
        </authorList>
    </citation>
    <scope>NUCLEOTIDE SEQUENCE</scope>
</reference>
<evidence type="ECO:0000256" key="8">
    <source>
        <dbReference type="SAM" id="MobiDB-lite"/>
    </source>
</evidence>
<dbReference type="InterPro" id="IPR013083">
    <property type="entry name" value="Znf_RING/FYVE/PHD"/>
</dbReference>
<dbReference type="InterPro" id="IPR002867">
    <property type="entry name" value="IBR_dom"/>
</dbReference>
<evidence type="ECO:0000256" key="2">
    <source>
        <dbReference type="ARBA" id="ARBA00022679"/>
    </source>
</evidence>
<evidence type="ECO:0000256" key="7">
    <source>
        <dbReference type="ARBA" id="ARBA00022833"/>
    </source>
</evidence>
<feature type="region of interest" description="Disordered" evidence="8">
    <location>
        <begin position="419"/>
        <end position="438"/>
    </location>
</feature>
<dbReference type="PROSITE" id="PS51140">
    <property type="entry name" value="CUE"/>
    <property type="match status" value="1"/>
</dbReference>
<dbReference type="CDD" id="cd20353">
    <property type="entry name" value="Rcat_RBR_RNF216"/>
    <property type="match status" value="1"/>
</dbReference>
<feature type="domain" description="RING-type" evidence="10">
    <location>
        <begin position="1018"/>
        <end position="1228"/>
    </location>
</feature>
<evidence type="ECO:0000256" key="1">
    <source>
        <dbReference type="ARBA" id="ARBA00004906"/>
    </source>
</evidence>
<dbReference type="OMA" id="PECHKET"/>
<dbReference type="PANTHER" id="PTHR22770">
    <property type="entry name" value="UBIQUITIN CONJUGATING ENZYME 7 INTERACTING PROTEIN-RELATED"/>
    <property type="match status" value="1"/>
</dbReference>
<feature type="compositionally biased region" description="Low complexity" evidence="8">
    <location>
        <begin position="520"/>
        <end position="530"/>
    </location>
</feature>
<dbReference type="SMART" id="SM00647">
    <property type="entry name" value="IBR"/>
    <property type="match status" value="1"/>
</dbReference>
<dbReference type="InterPro" id="IPR051628">
    <property type="entry name" value="LUBAC_E3_Ligases"/>
</dbReference>
<dbReference type="InterPro" id="IPR047546">
    <property type="entry name" value="Rcat_RBR_RNF216"/>
</dbReference>
<dbReference type="Gene3D" id="3.30.40.10">
    <property type="entry name" value="Zinc/RING finger domain, C3HC4 (zinc finger)"/>
    <property type="match status" value="1"/>
</dbReference>
<keyword evidence="7" id="KW-0862">Zinc</keyword>
<evidence type="ECO:0000259" key="10">
    <source>
        <dbReference type="PROSITE" id="PS51873"/>
    </source>
</evidence>
<dbReference type="CDD" id="cd20339">
    <property type="entry name" value="BRcat_RBR_RNF216"/>
    <property type="match status" value="1"/>
</dbReference>
<comment type="pathway">
    <text evidence="1">Protein modification; protein ubiquitination.</text>
</comment>
<proteinExistence type="predicted"/>
<feature type="compositionally biased region" description="Basic and acidic residues" evidence="8">
    <location>
        <begin position="1260"/>
        <end position="1273"/>
    </location>
</feature>